<keyword evidence="2" id="KW-1185">Reference proteome</keyword>
<protein>
    <submittedName>
        <fullName evidence="1">Uncharacterized protein</fullName>
    </submittedName>
</protein>
<dbReference type="EMBL" id="MU267664">
    <property type="protein sequence ID" value="KAH7911894.1"/>
    <property type="molecule type" value="Genomic_DNA"/>
</dbReference>
<feature type="non-terminal residue" evidence="1">
    <location>
        <position position="1"/>
    </location>
</feature>
<evidence type="ECO:0000313" key="2">
    <source>
        <dbReference type="Proteomes" id="UP000790377"/>
    </source>
</evidence>
<comment type="caution">
    <text evidence="1">The sequence shown here is derived from an EMBL/GenBank/DDBJ whole genome shotgun (WGS) entry which is preliminary data.</text>
</comment>
<dbReference type="Proteomes" id="UP000790377">
    <property type="component" value="Unassembled WGS sequence"/>
</dbReference>
<proteinExistence type="predicted"/>
<reference evidence="1" key="1">
    <citation type="journal article" date="2021" name="New Phytol.">
        <title>Evolutionary innovations through gain and loss of genes in the ectomycorrhizal Boletales.</title>
        <authorList>
            <person name="Wu G."/>
            <person name="Miyauchi S."/>
            <person name="Morin E."/>
            <person name="Kuo A."/>
            <person name="Drula E."/>
            <person name="Varga T."/>
            <person name="Kohler A."/>
            <person name="Feng B."/>
            <person name="Cao Y."/>
            <person name="Lipzen A."/>
            <person name="Daum C."/>
            <person name="Hundley H."/>
            <person name="Pangilinan J."/>
            <person name="Johnson J."/>
            <person name="Barry K."/>
            <person name="LaButti K."/>
            <person name="Ng V."/>
            <person name="Ahrendt S."/>
            <person name="Min B."/>
            <person name="Choi I.G."/>
            <person name="Park H."/>
            <person name="Plett J.M."/>
            <person name="Magnuson J."/>
            <person name="Spatafora J.W."/>
            <person name="Nagy L.G."/>
            <person name="Henrissat B."/>
            <person name="Grigoriev I.V."/>
            <person name="Yang Z.L."/>
            <person name="Xu J."/>
            <person name="Martin F.M."/>
        </authorList>
    </citation>
    <scope>NUCLEOTIDE SEQUENCE</scope>
    <source>
        <strain evidence="1">ATCC 28755</strain>
    </source>
</reference>
<organism evidence="1 2">
    <name type="scientific">Hygrophoropsis aurantiaca</name>
    <dbReference type="NCBI Taxonomy" id="72124"/>
    <lineage>
        <taxon>Eukaryota</taxon>
        <taxon>Fungi</taxon>
        <taxon>Dikarya</taxon>
        <taxon>Basidiomycota</taxon>
        <taxon>Agaricomycotina</taxon>
        <taxon>Agaricomycetes</taxon>
        <taxon>Agaricomycetidae</taxon>
        <taxon>Boletales</taxon>
        <taxon>Coniophorineae</taxon>
        <taxon>Hygrophoropsidaceae</taxon>
        <taxon>Hygrophoropsis</taxon>
    </lineage>
</organism>
<name>A0ACB8AF16_9AGAM</name>
<accession>A0ACB8AF16</accession>
<gene>
    <name evidence="1" type="ORF">BJ138DRAFT_858802</name>
</gene>
<evidence type="ECO:0000313" key="1">
    <source>
        <dbReference type="EMBL" id="KAH7911894.1"/>
    </source>
</evidence>
<sequence length="528" mass="59209">MHERTTPHTIFSLEEILSIIFCCYGACTDSSGRPAVDKGTLASLARTCRSFHAPALDVLYSHTDMACLVQTMSSDLWYRDRMTLYFHRPMDPQDWNNFYHYSRRVRILQTWSGFGISKGIYQTLSHPPNNISKIFPKLVGLRVQNTVDHEFISLLVTRNLTSILLSFDEGDDVATNILPSLPSTCPHLRRIKLSGSMRLKVKKTIHATSAYEVLCKIPFLETILCSEVVMSAKILSHIACLSSLKEVDLTLPVYPLEEIESNRNTFPALQKLILSSSTPRSCLQLLESVTSPSLETIHIRASSMFSEEVSRKIYAVLSPFKSLTHITILQYPSGDPPRGYGVYPDLLNPLLNLHNLQHLRMCSESMYSVDDEVLGQMASAWPRLEVLDLWQPKEWPAVPRTTLPGIIPLLRCCPKLHFLGMVFDATQPIADLSTYDTCNSDISLDLDVGISPIADPPLVAAFLSFATPNLRSLIVADTFGMNSILEEDGTKWGQVKQIIGVKTDTRRYSTNPIMLNLQRTLGMLSSLD</sequence>